<evidence type="ECO:0000259" key="7">
    <source>
        <dbReference type="Pfam" id="PF01284"/>
    </source>
</evidence>
<dbReference type="AlphaFoldDB" id="A0A8H7QJH8"/>
<sequence length="439" mass="48191">MINIELNNLVDKLDFDTPLSLPKLGVYKVGLHLIQIFLAFITLCVTAPIISAENAYTGSSQAAPNYTLAVTLITLFVSCPLAIFPWNMMSKKGFVAIRNFFLRPRTTVIFTCFMTMGWFAAMISMTVHSKNASNCAFDSDLEDDESYTSAWSKQCNCAKASAAFCWISFFVGVATVVCSAILLWHEKKLRHAELSNQIATTTTADNNNNNSDSSSTNFDDDARTIVNMKYSEEDKQPVANYDNSVSGISPSISPQMQETSSLRSYLPSPAPMASSITAIGNDFASPYSPPATGNTYSSMSTPYSPQSNVMASVEYAGSPYSTTNTYSPQQQQPYSPYQAQPNYESPYSCHQPIPSIQYNTAVPNTAITPPYPISATTTPQSQVYRSSPLYQQTTVLPAVYQTVTPSPLGHQQQSSSSQMYQQASTHYDPQEYSPHLANI</sequence>
<reference evidence="8" key="1">
    <citation type="submission" date="2020-12" db="EMBL/GenBank/DDBJ databases">
        <title>Metabolic potential, ecology and presence of endohyphal bacteria is reflected in genomic diversity of Mucoromycotina.</title>
        <authorList>
            <person name="Muszewska A."/>
            <person name="Okrasinska A."/>
            <person name="Steczkiewicz K."/>
            <person name="Drgas O."/>
            <person name="Orlowska M."/>
            <person name="Perlinska-Lenart U."/>
            <person name="Aleksandrzak-Piekarczyk T."/>
            <person name="Szatraj K."/>
            <person name="Zielenkiewicz U."/>
            <person name="Pilsyk S."/>
            <person name="Malc E."/>
            <person name="Mieczkowski P."/>
            <person name="Kruszewska J.S."/>
            <person name="Biernat P."/>
            <person name="Pawlowska J."/>
        </authorList>
    </citation>
    <scope>NUCLEOTIDE SEQUENCE</scope>
    <source>
        <strain evidence="8">CBS 226.32</strain>
    </source>
</reference>
<evidence type="ECO:0000313" key="8">
    <source>
        <dbReference type="EMBL" id="KAG2192661.1"/>
    </source>
</evidence>
<comment type="caution">
    <text evidence="8">The sequence shown here is derived from an EMBL/GenBank/DDBJ whole genome shotgun (WGS) entry which is preliminary data.</text>
</comment>
<evidence type="ECO:0000256" key="2">
    <source>
        <dbReference type="ARBA" id="ARBA00022692"/>
    </source>
</evidence>
<keyword evidence="2 6" id="KW-0812">Transmembrane</keyword>
<feature type="transmembrane region" description="Helical" evidence="6">
    <location>
        <begin position="107"/>
        <end position="127"/>
    </location>
</feature>
<dbReference type="Pfam" id="PF01284">
    <property type="entry name" value="MARVEL"/>
    <property type="match status" value="1"/>
</dbReference>
<evidence type="ECO:0000256" key="4">
    <source>
        <dbReference type="ARBA" id="ARBA00023136"/>
    </source>
</evidence>
<keyword evidence="9" id="KW-1185">Reference proteome</keyword>
<name>A0A8H7QJH8_9FUNG</name>
<evidence type="ECO:0000256" key="1">
    <source>
        <dbReference type="ARBA" id="ARBA00004141"/>
    </source>
</evidence>
<dbReference type="OrthoDB" id="2259253at2759"/>
<keyword evidence="4 6" id="KW-0472">Membrane</keyword>
<evidence type="ECO:0000313" key="9">
    <source>
        <dbReference type="Proteomes" id="UP000650833"/>
    </source>
</evidence>
<evidence type="ECO:0000256" key="6">
    <source>
        <dbReference type="SAM" id="Phobius"/>
    </source>
</evidence>
<dbReference type="InterPro" id="IPR008253">
    <property type="entry name" value="Marvel"/>
</dbReference>
<feature type="compositionally biased region" description="Polar residues" evidence="5">
    <location>
        <begin position="241"/>
        <end position="263"/>
    </location>
</feature>
<feature type="transmembrane region" description="Helical" evidence="6">
    <location>
        <begin position="29"/>
        <end position="51"/>
    </location>
</feature>
<gene>
    <name evidence="8" type="ORF">INT46_011228</name>
</gene>
<comment type="subcellular location">
    <subcellularLocation>
        <location evidence="1">Membrane</location>
        <topology evidence="1">Multi-pass membrane protein</topology>
    </subcellularLocation>
</comment>
<organism evidence="8 9">
    <name type="scientific">Mucor plumbeus</name>
    <dbReference type="NCBI Taxonomy" id="97098"/>
    <lineage>
        <taxon>Eukaryota</taxon>
        <taxon>Fungi</taxon>
        <taxon>Fungi incertae sedis</taxon>
        <taxon>Mucoromycota</taxon>
        <taxon>Mucoromycotina</taxon>
        <taxon>Mucoromycetes</taxon>
        <taxon>Mucorales</taxon>
        <taxon>Mucorineae</taxon>
        <taxon>Mucoraceae</taxon>
        <taxon>Mucor</taxon>
    </lineage>
</organism>
<feature type="transmembrane region" description="Helical" evidence="6">
    <location>
        <begin position="161"/>
        <end position="184"/>
    </location>
</feature>
<accession>A0A8H7QJH8</accession>
<dbReference type="Proteomes" id="UP000650833">
    <property type="component" value="Unassembled WGS sequence"/>
</dbReference>
<dbReference type="EMBL" id="JAEPRC010000706">
    <property type="protein sequence ID" value="KAG2192661.1"/>
    <property type="molecule type" value="Genomic_DNA"/>
</dbReference>
<feature type="compositionally biased region" description="Low complexity" evidence="5">
    <location>
        <begin position="411"/>
        <end position="424"/>
    </location>
</feature>
<evidence type="ECO:0000256" key="5">
    <source>
        <dbReference type="SAM" id="MobiDB-lite"/>
    </source>
</evidence>
<feature type="transmembrane region" description="Helical" evidence="6">
    <location>
        <begin position="63"/>
        <end position="86"/>
    </location>
</feature>
<protein>
    <recommendedName>
        <fullName evidence="7">MARVEL domain-containing protein</fullName>
    </recommendedName>
</protein>
<feature type="domain" description="MARVEL" evidence="7">
    <location>
        <begin position="29"/>
        <end position="177"/>
    </location>
</feature>
<evidence type="ECO:0000256" key="3">
    <source>
        <dbReference type="ARBA" id="ARBA00022989"/>
    </source>
</evidence>
<keyword evidence="3 6" id="KW-1133">Transmembrane helix</keyword>
<dbReference type="GO" id="GO:0016020">
    <property type="term" value="C:membrane"/>
    <property type="evidence" value="ECO:0007669"/>
    <property type="project" value="UniProtKB-SubCell"/>
</dbReference>
<feature type="region of interest" description="Disordered" evidence="5">
    <location>
        <begin position="406"/>
        <end position="439"/>
    </location>
</feature>
<proteinExistence type="predicted"/>
<feature type="region of interest" description="Disordered" evidence="5">
    <location>
        <begin position="321"/>
        <end position="342"/>
    </location>
</feature>
<feature type="region of interest" description="Disordered" evidence="5">
    <location>
        <begin position="230"/>
        <end position="266"/>
    </location>
</feature>